<proteinExistence type="predicted"/>
<dbReference type="PANTHER" id="PTHR46573">
    <property type="entry name" value="WD REPEAT, SAM AND U-BOX DOMAIN-CONTAINING PROTEIN 1"/>
    <property type="match status" value="1"/>
</dbReference>
<dbReference type="InParanoid" id="E1ZUN0"/>
<protein>
    <recommendedName>
        <fullName evidence="2">U-box domain-containing protein</fullName>
    </recommendedName>
</protein>
<dbReference type="InterPro" id="IPR003613">
    <property type="entry name" value="Ubox_domain"/>
</dbReference>
<dbReference type="Pfam" id="PF04564">
    <property type="entry name" value="U-box"/>
    <property type="match status" value="1"/>
</dbReference>
<keyword evidence="4" id="KW-1185">Reference proteome</keyword>
<feature type="compositionally biased region" description="Low complexity" evidence="1">
    <location>
        <begin position="51"/>
        <end position="62"/>
    </location>
</feature>
<dbReference type="GO" id="GO:0016567">
    <property type="term" value="P:protein ubiquitination"/>
    <property type="evidence" value="ECO:0007669"/>
    <property type="project" value="UniProtKB-UniPathway"/>
</dbReference>
<dbReference type="SUPFAM" id="SSF57850">
    <property type="entry name" value="RING/U-box"/>
    <property type="match status" value="1"/>
</dbReference>
<dbReference type="GO" id="GO:0004842">
    <property type="term" value="F:ubiquitin-protein transferase activity"/>
    <property type="evidence" value="ECO:0007669"/>
    <property type="project" value="InterPro"/>
</dbReference>
<dbReference type="STRING" id="554065.E1ZUN0"/>
<dbReference type="PROSITE" id="PS51698">
    <property type="entry name" value="U_BOX"/>
    <property type="match status" value="1"/>
</dbReference>
<sequence length="181" mass="18566">MLAGQSLGPAGCGALGCSTPMLSPCPSGGAPLSPDAPRGLPTMHPHHHLPQHQAQQAQHSQAHTLAAALGQLAAQAGGRGPAPLAPPSPGAHHGLPPMHAGGGAAALNGSLPHHFYCPLTRQLMSDPVLAADGVTYERQAIAEWMAYKDVSPTTQLPLPHKVLSPNSVLRAGLLDLLRQHC</sequence>
<dbReference type="SMART" id="SM00504">
    <property type="entry name" value="Ubox"/>
    <property type="match status" value="1"/>
</dbReference>
<name>E1ZUN0_CHLVA</name>
<dbReference type="Proteomes" id="UP000008141">
    <property type="component" value="Unassembled WGS sequence"/>
</dbReference>
<feature type="region of interest" description="Disordered" evidence="1">
    <location>
        <begin position="28"/>
        <end position="62"/>
    </location>
</feature>
<dbReference type="GeneID" id="17349898"/>
<accession>E1ZUN0</accession>
<dbReference type="CDD" id="cd16655">
    <property type="entry name" value="RING-Ubox_WDSUB1-like"/>
    <property type="match status" value="1"/>
</dbReference>
<organism evidence="4">
    <name type="scientific">Chlorella variabilis</name>
    <name type="common">Green alga</name>
    <dbReference type="NCBI Taxonomy" id="554065"/>
    <lineage>
        <taxon>Eukaryota</taxon>
        <taxon>Viridiplantae</taxon>
        <taxon>Chlorophyta</taxon>
        <taxon>core chlorophytes</taxon>
        <taxon>Trebouxiophyceae</taxon>
        <taxon>Chlorellales</taxon>
        <taxon>Chlorellaceae</taxon>
        <taxon>Chlorella clade</taxon>
        <taxon>Chlorella</taxon>
    </lineage>
</organism>
<dbReference type="OrthoDB" id="885946at2759"/>
<evidence type="ECO:0000313" key="3">
    <source>
        <dbReference type="EMBL" id="EFN50465.1"/>
    </source>
</evidence>
<gene>
    <name evidence="3" type="ORF">CHLNCDRAFT_142667</name>
</gene>
<feature type="region of interest" description="Disordered" evidence="1">
    <location>
        <begin position="74"/>
        <end position="99"/>
    </location>
</feature>
<dbReference type="EMBL" id="GL434134">
    <property type="protein sequence ID" value="EFN50465.1"/>
    <property type="molecule type" value="Genomic_DNA"/>
</dbReference>
<dbReference type="KEGG" id="cvr:CHLNCDRAFT_142667"/>
<evidence type="ECO:0000259" key="2">
    <source>
        <dbReference type="PROSITE" id="PS51698"/>
    </source>
</evidence>
<feature type="domain" description="U-box" evidence="2">
    <location>
        <begin position="110"/>
        <end position="181"/>
    </location>
</feature>
<dbReference type="PANTHER" id="PTHR46573:SF1">
    <property type="entry name" value="WD REPEAT, SAM AND U-BOX DOMAIN-CONTAINING PROTEIN 1"/>
    <property type="match status" value="1"/>
</dbReference>
<dbReference type="InterPro" id="IPR052085">
    <property type="entry name" value="WD-SAM-U-box"/>
</dbReference>
<evidence type="ECO:0000256" key="1">
    <source>
        <dbReference type="SAM" id="MobiDB-lite"/>
    </source>
</evidence>
<dbReference type="Gene3D" id="3.30.40.10">
    <property type="entry name" value="Zinc/RING finger domain, C3HC4 (zinc finger)"/>
    <property type="match status" value="1"/>
</dbReference>
<evidence type="ECO:0000313" key="4">
    <source>
        <dbReference type="Proteomes" id="UP000008141"/>
    </source>
</evidence>
<dbReference type="UniPathway" id="UPA00143"/>
<dbReference type="AlphaFoldDB" id="E1ZUN0"/>
<dbReference type="RefSeq" id="XP_005842597.1">
    <property type="nucleotide sequence ID" value="XM_005842540.1"/>
</dbReference>
<reference evidence="3 4" key="1">
    <citation type="journal article" date="2010" name="Plant Cell">
        <title>The Chlorella variabilis NC64A genome reveals adaptation to photosymbiosis, coevolution with viruses, and cryptic sex.</title>
        <authorList>
            <person name="Blanc G."/>
            <person name="Duncan G."/>
            <person name="Agarkova I."/>
            <person name="Borodovsky M."/>
            <person name="Gurnon J."/>
            <person name="Kuo A."/>
            <person name="Lindquist E."/>
            <person name="Lucas S."/>
            <person name="Pangilinan J."/>
            <person name="Polle J."/>
            <person name="Salamov A."/>
            <person name="Terry A."/>
            <person name="Yamada T."/>
            <person name="Dunigan D.D."/>
            <person name="Grigoriev I.V."/>
            <person name="Claverie J.M."/>
            <person name="Van Etten J.L."/>
        </authorList>
    </citation>
    <scope>NUCLEOTIDE SEQUENCE [LARGE SCALE GENOMIC DNA]</scope>
    <source>
        <strain evidence="3 4">NC64A</strain>
    </source>
</reference>
<dbReference type="InterPro" id="IPR013083">
    <property type="entry name" value="Znf_RING/FYVE/PHD"/>
</dbReference>